<dbReference type="Pfam" id="PF13517">
    <property type="entry name" value="FG-GAP_3"/>
    <property type="match status" value="1"/>
</dbReference>
<organism evidence="4 5">
    <name type="scientific">Streptomyces hydrogenans</name>
    <dbReference type="NCBI Taxonomy" id="1873719"/>
    <lineage>
        <taxon>Bacteria</taxon>
        <taxon>Bacillati</taxon>
        <taxon>Actinomycetota</taxon>
        <taxon>Actinomycetes</taxon>
        <taxon>Kitasatosporales</taxon>
        <taxon>Streptomycetaceae</taxon>
        <taxon>Streptomyces</taxon>
    </lineage>
</organism>
<dbReference type="PANTHER" id="PTHR44103:SF1">
    <property type="entry name" value="PROPROTEIN CONVERTASE P"/>
    <property type="match status" value="1"/>
</dbReference>
<dbReference type="RefSeq" id="WP_226652036.1">
    <property type="nucleotide sequence ID" value="NZ_BNBS01000041.1"/>
</dbReference>
<sequence length="1029" mass="107348">MSVRRTLALALSATLALTGLTTAVSPAAAAADTAPYEVTIAPLTMPKFPPNASIAAVGTGVQLDSGEQTRWQSLAGDGRVDYGPLCGGGGGQFGYGDLVVCPDGDYGAFTVHDFAADRTYSGSEEYGTWLPIIAGRDLVQGRRVNDEGITLRFFGYGEDASVGREVFLPGAADMPRVFAQDGAGALLGYYVAGKYTVALLDYAAGTVTPLPQPASFGVAQYGALAEDRIVLGGWRGIHVLSRAEPNTLGHDVTLPEEAVIGIGESGLVGDWFITRIEEPGTYMGRLWAYPLTAGAPRELGVYVRSGSRSVAGPGASLHMVGMTDSGVTGVHRVTTGTNGVPRVELSLALGEAYTRESMTFSHGRLVAQTSDEGTDRRLQGYDLALTGTHTATGRWSCDSLLSAANCPQLLTSATYPRWWTDTGDGRLVTLENVNRAGCTDCAVSVRVTAPGAGGSTRSVLVSYATALTARTLVRASGRYVHFHARSGDVLRSIVADIETGAVLQDSANLDQSLWGGQLWTGTTANGKVSAVDVRTGKAAATVDLGTGCGAFTELAVTGKWIFRRCASDRGAVVVHDRERSLSVWTRVPRDAKPLLGDGFLTYAESYGSWLYVEDVRSGEAMDRPVGQMVGHADQYVGQSWTVDRFGGGVAFIDPWQSVRVTGLGGVTSRLTAIDADTPAANIKSGVWKPRWWLSKPGASWTLTLRHKVSGKTVRTLTGGEARGIVAPSWDGKDAAGKYVANGAYTWSLTVKPADGQGADLTASGNVAVSGAGAVWRDMAGDDGFGDVLAMDTAGAVSLYRGTGTGGVSSRIAGSGNKFATGSLFVPVGDLNGDRCADVYVRVGSELRAYRPGCGKAVTASSPYTLVGSGWSGYDVLTSPGDVNGDGYADLIARQASTGDMYFYGGTASHVLKARVKIAADWRLYKRIVGAGDLNGDGRGDLLGVDAAGVLWRYFGTSTGGVAPRVKVGGGWGVYSALVGVGDLSGDGRADLLARTADGKLYRYSSTGTGAYGGRVLIGTGGWNGFKGLF</sequence>
<name>A0ABQ3PDG3_9ACTN</name>
<protein>
    <recommendedName>
        <fullName evidence="3">FlgD/Vpr Ig-like domain-containing protein</fullName>
    </recommendedName>
</protein>
<dbReference type="SUPFAM" id="SSF69318">
    <property type="entry name" value="Integrin alpha N-terminal domain"/>
    <property type="match status" value="2"/>
</dbReference>
<feature type="domain" description="FlgD/Vpr Ig-like" evidence="3">
    <location>
        <begin position="693"/>
        <end position="750"/>
    </location>
</feature>
<proteinExistence type="predicted"/>
<dbReference type="SUPFAM" id="SSF51004">
    <property type="entry name" value="C-terminal (heme d1) domain of cytochrome cd1-nitrite reductase"/>
    <property type="match status" value="1"/>
</dbReference>
<dbReference type="Gene3D" id="2.60.40.4070">
    <property type="match status" value="1"/>
</dbReference>
<accession>A0ABQ3PDG3</accession>
<evidence type="ECO:0000313" key="4">
    <source>
        <dbReference type="EMBL" id="GHI23068.1"/>
    </source>
</evidence>
<dbReference type="PANTHER" id="PTHR44103">
    <property type="entry name" value="PROPROTEIN CONVERTASE P"/>
    <property type="match status" value="1"/>
</dbReference>
<dbReference type="InterPro" id="IPR011048">
    <property type="entry name" value="Haem_d1_sf"/>
</dbReference>
<evidence type="ECO:0000256" key="1">
    <source>
        <dbReference type="ARBA" id="ARBA00022729"/>
    </source>
</evidence>
<keyword evidence="5" id="KW-1185">Reference proteome</keyword>
<dbReference type="EMBL" id="BNDW01000035">
    <property type="protein sequence ID" value="GHI23068.1"/>
    <property type="molecule type" value="Genomic_DNA"/>
</dbReference>
<reference evidence="4" key="1">
    <citation type="submission" date="2024-05" db="EMBL/GenBank/DDBJ databases">
        <title>Whole genome shotgun sequence of Streptomyces hydrogenans NBRC 13475.</title>
        <authorList>
            <person name="Komaki H."/>
            <person name="Tamura T."/>
        </authorList>
    </citation>
    <scope>NUCLEOTIDE SEQUENCE</scope>
    <source>
        <strain evidence="4">NBRC 13475</strain>
    </source>
</reference>
<dbReference type="InterPro" id="IPR006311">
    <property type="entry name" value="TAT_signal"/>
</dbReference>
<dbReference type="InterPro" id="IPR013517">
    <property type="entry name" value="FG-GAP"/>
</dbReference>
<feature type="chain" id="PRO_5046770409" description="FlgD/Vpr Ig-like domain-containing protein" evidence="2">
    <location>
        <begin position="31"/>
        <end position="1029"/>
    </location>
</feature>
<dbReference type="Pfam" id="PF13860">
    <property type="entry name" value="FlgD_ig"/>
    <property type="match status" value="1"/>
</dbReference>
<gene>
    <name evidence="4" type="ORF">Shyd_44390</name>
</gene>
<evidence type="ECO:0000256" key="2">
    <source>
        <dbReference type="SAM" id="SignalP"/>
    </source>
</evidence>
<dbReference type="Gene3D" id="2.115.10.10">
    <property type="entry name" value="Tachylectin 2"/>
    <property type="match status" value="1"/>
</dbReference>
<keyword evidence="1 2" id="KW-0732">Signal</keyword>
<feature type="signal peptide" evidence="2">
    <location>
        <begin position="1"/>
        <end position="30"/>
    </location>
</feature>
<comment type="caution">
    <text evidence="4">The sequence shown here is derived from an EMBL/GenBank/DDBJ whole genome shotgun (WGS) entry which is preliminary data.</text>
</comment>
<evidence type="ECO:0000313" key="5">
    <source>
        <dbReference type="Proteomes" id="UP001052739"/>
    </source>
</evidence>
<dbReference type="InterPro" id="IPR028994">
    <property type="entry name" value="Integrin_alpha_N"/>
</dbReference>
<evidence type="ECO:0000259" key="3">
    <source>
        <dbReference type="Pfam" id="PF13860"/>
    </source>
</evidence>
<dbReference type="InterPro" id="IPR025965">
    <property type="entry name" value="FlgD/Vpr_Ig-like"/>
</dbReference>
<dbReference type="Proteomes" id="UP001052739">
    <property type="component" value="Unassembled WGS sequence"/>
</dbReference>
<dbReference type="PROSITE" id="PS51318">
    <property type="entry name" value="TAT"/>
    <property type="match status" value="1"/>
</dbReference>